<protein>
    <submittedName>
        <fullName evidence="6">DNA-binding transcriptional repressor FabR</fullName>
    </submittedName>
</protein>
<dbReference type="InterPro" id="IPR050109">
    <property type="entry name" value="HTH-type_TetR-like_transc_reg"/>
</dbReference>
<gene>
    <name evidence="6" type="ORF">HALOF300_00498</name>
</gene>
<reference evidence="6 7" key="1">
    <citation type="submission" date="2019-11" db="EMBL/GenBank/DDBJ databases">
        <authorList>
            <person name="Criscuolo A."/>
        </authorList>
    </citation>
    <scope>NUCLEOTIDE SEQUENCE [LARGE SCALE GENOMIC DNA]</scope>
    <source>
        <strain evidence="6">CIP111667</strain>
    </source>
</reference>
<dbReference type="SUPFAM" id="SSF46689">
    <property type="entry name" value="Homeodomain-like"/>
    <property type="match status" value="1"/>
</dbReference>
<dbReference type="InterPro" id="IPR023772">
    <property type="entry name" value="DNA-bd_HTH_TetR-type_CS"/>
</dbReference>
<evidence type="ECO:0000313" key="6">
    <source>
        <dbReference type="EMBL" id="VZO35273.1"/>
    </source>
</evidence>
<dbReference type="GO" id="GO:0003700">
    <property type="term" value="F:DNA-binding transcription factor activity"/>
    <property type="evidence" value="ECO:0007669"/>
    <property type="project" value="TreeGrafter"/>
</dbReference>
<keyword evidence="7" id="KW-1185">Reference proteome</keyword>
<dbReference type="PROSITE" id="PS01081">
    <property type="entry name" value="HTH_TETR_1"/>
    <property type="match status" value="1"/>
</dbReference>
<evidence type="ECO:0000313" key="7">
    <source>
        <dbReference type="Proteomes" id="UP000419743"/>
    </source>
</evidence>
<dbReference type="PROSITE" id="PS50977">
    <property type="entry name" value="HTH_TETR_2"/>
    <property type="match status" value="1"/>
</dbReference>
<proteinExistence type="predicted"/>
<evidence type="ECO:0000259" key="5">
    <source>
        <dbReference type="PROSITE" id="PS50977"/>
    </source>
</evidence>
<name>A0A7M4DEF8_9MICO</name>
<evidence type="ECO:0000256" key="2">
    <source>
        <dbReference type="ARBA" id="ARBA00023125"/>
    </source>
</evidence>
<dbReference type="AlphaFoldDB" id="A0A7M4DEF8"/>
<keyword evidence="3" id="KW-0804">Transcription</keyword>
<dbReference type="EMBL" id="CACRYJ010000006">
    <property type="protein sequence ID" value="VZO35273.1"/>
    <property type="molecule type" value="Genomic_DNA"/>
</dbReference>
<dbReference type="PRINTS" id="PR00455">
    <property type="entry name" value="HTHTETR"/>
</dbReference>
<dbReference type="InterPro" id="IPR001647">
    <property type="entry name" value="HTH_TetR"/>
</dbReference>
<evidence type="ECO:0000256" key="1">
    <source>
        <dbReference type="ARBA" id="ARBA00023015"/>
    </source>
</evidence>
<dbReference type="Gene3D" id="1.10.357.10">
    <property type="entry name" value="Tetracycline Repressor, domain 2"/>
    <property type="match status" value="1"/>
</dbReference>
<accession>A0A7M4DEF8</accession>
<sequence length="207" mass="22515">MMLSVPKIIGSTLAEHRAHVRNKLFAALSQLMAESGFDSVSLADIAAAAGVGRTSVYNHFPDKESLLIAFIEHETSHFVAELTAALAQVADPQEQLRVYVREQINLKRVYHLAPGPDLRSVVSHETGMRLREHVKQVESLLGRILQAGIADDTLPDQDVSAVVPLINSCLSGRTFPDSGPERERAITATESFVLRAVGMPEDALQPA</sequence>
<dbReference type="Pfam" id="PF00440">
    <property type="entry name" value="TetR_N"/>
    <property type="match status" value="1"/>
</dbReference>
<feature type="DNA-binding region" description="H-T-H motif" evidence="4">
    <location>
        <begin position="41"/>
        <end position="60"/>
    </location>
</feature>
<dbReference type="PANTHER" id="PTHR30055:SF234">
    <property type="entry name" value="HTH-TYPE TRANSCRIPTIONAL REGULATOR BETI"/>
    <property type="match status" value="1"/>
</dbReference>
<evidence type="ECO:0000256" key="3">
    <source>
        <dbReference type="ARBA" id="ARBA00023163"/>
    </source>
</evidence>
<dbReference type="GO" id="GO:0000976">
    <property type="term" value="F:transcription cis-regulatory region binding"/>
    <property type="evidence" value="ECO:0007669"/>
    <property type="project" value="TreeGrafter"/>
</dbReference>
<dbReference type="PANTHER" id="PTHR30055">
    <property type="entry name" value="HTH-TYPE TRANSCRIPTIONAL REGULATOR RUTR"/>
    <property type="match status" value="1"/>
</dbReference>
<keyword evidence="2 4" id="KW-0238">DNA-binding</keyword>
<feature type="domain" description="HTH tetR-type" evidence="5">
    <location>
        <begin position="18"/>
        <end position="78"/>
    </location>
</feature>
<keyword evidence="1" id="KW-0805">Transcription regulation</keyword>
<evidence type="ECO:0000256" key="4">
    <source>
        <dbReference type="PROSITE-ProRule" id="PRU00335"/>
    </source>
</evidence>
<comment type="caution">
    <text evidence="6">The sequence shown here is derived from an EMBL/GenBank/DDBJ whole genome shotgun (WGS) entry which is preliminary data.</text>
</comment>
<organism evidence="6 7">
    <name type="scientific">Occultella aeris</name>
    <dbReference type="NCBI Taxonomy" id="2761496"/>
    <lineage>
        <taxon>Bacteria</taxon>
        <taxon>Bacillati</taxon>
        <taxon>Actinomycetota</taxon>
        <taxon>Actinomycetes</taxon>
        <taxon>Micrococcales</taxon>
        <taxon>Ruaniaceae</taxon>
        <taxon>Occultella</taxon>
    </lineage>
</organism>
<dbReference type="InterPro" id="IPR009057">
    <property type="entry name" value="Homeodomain-like_sf"/>
</dbReference>
<dbReference type="Proteomes" id="UP000419743">
    <property type="component" value="Unassembled WGS sequence"/>
</dbReference>